<proteinExistence type="predicted"/>
<feature type="domain" description="C2H2-type" evidence="3">
    <location>
        <begin position="1349"/>
        <end position="1372"/>
    </location>
</feature>
<dbReference type="EMBL" id="JADBJN010000001">
    <property type="protein sequence ID" value="KAG5679619.1"/>
    <property type="molecule type" value="Genomic_DNA"/>
</dbReference>
<reference evidence="4" key="1">
    <citation type="submission" date="2021-03" db="EMBL/GenBank/DDBJ databases">
        <title>Chromosome level genome of the anhydrobiotic midge Polypedilum vanderplanki.</title>
        <authorList>
            <person name="Yoshida Y."/>
            <person name="Kikawada T."/>
            <person name="Gusev O."/>
        </authorList>
    </citation>
    <scope>NUCLEOTIDE SEQUENCE</scope>
    <source>
        <strain evidence="4">NIAS01</strain>
        <tissue evidence="4">Whole body or cell culture</tissue>
    </source>
</reference>
<accession>A0A9J6CCZ3</accession>
<evidence type="ECO:0000259" key="3">
    <source>
        <dbReference type="PROSITE" id="PS50157"/>
    </source>
</evidence>
<evidence type="ECO:0000313" key="5">
    <source>
        <dbReference type="Proteomes" id="UP001107558"/>
    </source>
</evidence>
<dbReference type="Proteomes" id="UP001107558">
    <property type="component" value="Chromosome 1"/>
</dbReference>
<dbReference type="OrthoDB" id="6354171at2759"/>
<organism evidence="4 5">
    <name type="scientific">Polypedilum vanderplanki</name>
    <name type="common">Sleeping chironomid midge</name>
    <dbReference type="NCBI Taxonomy" id="319348"/>
    <lineage>
        <taxon>Eukaryota</taxon>
        <taxon>Metazoa</taxon>
        <taxon>Ecdysozoa</taxon>
        <taxon>Arthropoda</taxon>
        <taxon>Hexapoda</taxon>
        <taxon>Insecta</taxon>
        <taxon>Pterygota</taxon>
        <taxon>Neoptera</taxon>
        <taxon>Endopterygota</taxon>
        <taxon>Diptera</taxon>
        <taxon>Nematocera</taxon>
        <taxon>Chironomoidea</taxon>
        <taxon>Chironomidae</taxon>
        <taxon>Chironominae</taxon>
        <taxon>Polypedilum</taxon>
        <taxon>Polypedilum</taxon>
    </lineage>
</organism>
<feature type="domain" description="C2H2-type" evidence="3">
    <location>
        <begin position="1284"/>
        <end position="1315"/>
    </location>
</feature>
<feature type="region of interest" description="Disordered" evidence="2">
    <location>
        <begin position="1397"/>
        <end position="1445"/>
    </location>
</feature>
<keyword evidence="1" id="KW-0862">Zinc</keyword>
<keyword evidence="1" id="KW-0479">Metal-binding</keyword>
<name>A0A9J6CCZ3_POLVA</name>
<feature type="region of interest" description="Disordered" evidence="2">
    <location>
        <begin position="1"/>
        <end position="54"/>
    </location>
</feature>
<dbReference type="InterPro" id="IPR013087">
    <property type="entry name" value="Znf_C2H2_type"/>
</dbReference>
<dbReference type="PROSITE" id="PS00028">
    <property type="entry name" value="ZINC_FINGER_C2H2_1"/>
    <property type="match status" value="2"/>
</dbReference>
<keyword evidence="5" id="KW-1185">Reference proteome</keyword>
<evidence type="ECO:0000256" key="2">
    <source>
        <dbReference type="SAM" id="MobiDB-lite"/>
    </source>
</evidence>
<dbReference type="PROSITE" id="PS50157">
    <property type="entry name" value="ZINC_FINGER_C2H2_2"/>
    <property type="match status" value="2"/>
</dbReference>
<feature type="compositionally biased region" description="Acidic residues" evidence="2">
    <location>
        <begin position="1423"/>
        <end position="1445"/>
    </location>
</feature>
<sequence>MRYNDHNSDGEMEDDEVLSFSCESSEEENQVDDIETGTKQIKRGRPKKQLTTEEEKNEASIQNCIWKFLFPTYVACSILLIKPSHNIEQTFSIFTHHWTIEIIRSHLNISNFGVKLAGQNKDKRYDPIRRRLVTLFSQCERESNKANHLSQERAKVKNLKCNCNSLKCFNTGKKFRDFFLLFILGKNLITHKRFVLRFKYEIDFITSNGVHVCVPSKLLSFIFEMREVHETMHNYGFTFAVSQLMSMQVKNVTPVKYYEKLIQSAINERERKSYRKEELRKLFQKIFKKIDDITIDRINEIDWLREESAELEAQFEEDNVTDIIGQLKHTTADEELHQKTTKRLYNESINTNEQFPCFDEVNCDKPPEKKKKIYEVGAPSFAKHNYGTVSQDKIGLNVDDERNLHSIFKNRTPIYNNIELYDRRRQQLKILNSCFVSCLCARNAVTNALGWNYKLIPDFRNFVDSNLDILSNFFHLINLKDSPSRSIMNDAKKMKINIENYTQCVNFNLEEDERYFNESNEDDEIITTFKAFYDVPEMFADKSNVLSFAYKSYFNVWRCMGCQNEVSLCSLAINIPPETTIECLTQEQLFKEALKNEIASEKCAFVADKNLIDPGTRHPMQCGVKPSAQQNKPFFNDLVIITLNHLENVRICDIVKTMKLKSFKTMKEENYHLLAVVAFSNVDSGHESDYSRSFWMNHYITFLPTSHFGVLKLDDLIQPETAERVVDDLRIRPAALFYFVKNQSNVEISPVVKNYLKDEKFAEAIDTHKEFLDQMMETEDQPDHEMIQEQQATENIQEANENNFSIHQKSSTNHQTNEEKIEREFFITSFPSFKKPKIDYVLKPLNEDPVRPLLKRNLSEPNKRLKTQVSKKAPIDTEIEKDFPNECEIFQKQVKAINKFYEHFLPSSFEQFNKQKIYYDPQAIQNETAENNVSPPAPSTEIDEQINNIENNAINFQEWSIDEHMSKDEWKELGTNLYNYQLEKMEQDGNRPEEAKDEKEKCRVEGCIFKKVLKNGFCYLHIYIVQIILRRINGKICSIPHCNRRSLVFNKDMLCVKCKQTDEEFRVPLISLNNDSNILHDSVVKQLVFNDLQTRLRPWLLYYLVTKYPEFDIKNLILYGGYTTRQFIERLKIHMCPSSRTTGFEIGIPLNVFANYKNALNYEYYLVLLIQELFGKRSVFNLIAGGIEERVYSESQSALTYLLIYFDNRTVNNSYIDYSDRSMRAVEKKIIGTRRQILDDLFSEFPPLPRFFNFNTSYGFWLRNLQFIIPLSYQEQARAGLGKFKCDFPSCESSFDTKAQIGDHKKKTSHYYCKRLKENGEKCKAEDTNFKSMKNLKNHWLKAHKVPLFKCRCCKQRFNTPAEFDKHRKNVHPEGICRYCNVVVKCKDFPEHRRNEHPEVGASRIDETDDEDEEEQVKIKEQYEDETDVEERIDEYDGQEDFEEV</sequence>
<comment type="caution">
    <text evidence="4">The sequence shown here is derived from an EMBL/GenBank/DDBJ whole genome shotgun (WGS) entry which is preliminary data.</text>
</comment>
<evidence type="ECO:0000256" key="1">
    <source>
        <dbReference type="PROSITE-ProRule" id="PRU00042"/>
    </source>
</evidence>
<evidence type="ECO:0000313" key="4">
    <source>
        <dbReference type="EMBL" id="KAG5679619.1"/>
    </source>
</evidence>
<feature type="compositionally biased region" description="Acidic residues" evidence="2">
    <location>
        <begin position="24"/>
        <end position="35"/>
    </location>
</feature>
<dbReference type="GO" id="GO:0008270">
    <property type="term" value="F:zinc ion binding"/>
    <property type="evidence" value="ECO:0007669"/>
    <property type="project" value="UniProtKB-KW"/>
</dbReference>
<protein>
    <recommendedName>
        <fullName evidence="3">C2H2-type domain-containing protein</fullName>
    </recommendedName>
</protein>
<dbReference type="SMART" id="SM00355">
    <property type="entry name" value="ZnF_C2H2"/>
    <property type="match status" value="3"/>
</dbReference>
<gene>
    <name evidence="4" type="ORF">PVAND_009179</name>
</gene>
<keyword evidence="1" id="KW-0863">Zinc-finger</keyword>